<comment type="caution">
    <text evidence="1">The sequence shown here is derived from an EMBL/GenBank/DDBJ whole genome shotgun (WGS) entry which is preliminary data.</text>
</comment>
<evidence type="ECO:0000313" key="2">
    <source>
        <dbReference type="Proteomes" id="UP000474777"/>
    </source>
</evidence>
<reference evidence="1 2" key="1">
    <citation type="submission" date="2020-02" db="EMBL/GenBank/DDBJ databases">
        <authorList>
            <person name="Kim M.K."/>
        </authorList>
    </citation>
    <scope>NUCLEOTIDE SEQUENCE [LARGE SCALE GENOMIC DNA]</scope>
    <source>
        <strain evidence="1 2">BT327</strain>
    </source>
</reference>
<evidence type="ECO:0000313" key="1">
    <source>
        <dbReference type="EMBL" id="NEM96173.1"/>
    </source>
</evidence>
<keyword evidence="2" id="KW-1185">Reference proteome</keyword>
<accession>A0A6B3LJM5</accession>
<dbReference type="AlphaFoldDB" id="A0A6B3LJM5"/>
<dbReference type="RefSeq" id="WP_163910945.1">
    <property type="nucleotide sequence ID" value="NZ_JAAGWD010000001.1"/>
</dbReference>
<dbReference type="Proteomes" id="UP000474777">
    <property type="component" value="Unassembled WGS sequence"/>
</dbReference>
<proteinExistence type="predicted"/>
<gene>
    <name evidence="1" type="ORF">GXP69_00575</name>
</gene>
<dbReference type="EMBL" id="JAAGWD010000001">
    <property type="protein sequence ID" value="NEM96173.1"/>
    <property type="molecule type" value="Genomic_DNA"/>
</dbReference>
<protein>
    <submittedName>
        <fullName evidence="1">Uncharacterized protein</fullName>
    </submittedName>
</protein>
<sequence>MTYTELESLLGTVAEQVLNGSGHFHCGSDVSLKEAVEEHGFPVIHLDPIKGNRNVATAIKNASITIGFFDQGHDLSEAEKGALLHRMEKLSARFLLALEEEEVGEVMCNDYPVENFTGHKLMGWACEFTLKLPNSLCS</sequence>
<name>A0A6B3LJM5_9BACT</name>
<organism evidence="1 2">
    <name type="scientific">Pontibacter burrus</name>
    <dbReference type="NCBI Taxonomy" id="2704466"/>
    <lineage>
        <taxon>Bacteria</taxon>
        <taxon>Pseudomonadati</taxon>
        <taxon>Bacteroidota</taxon>
        <taxon>Cytophagia</taxon>
        <taxon>Cytophagales</taxon>
        <taxon>Hymenobacteraceae</taxon>
        <taxon>Pontibacter</taxon>
    </lineage>
</organism>